<evidence type="ECO:0000313" key="3">
    <source>
        <dbReference type="Proteomes" id="UP000184255"/>
    </source>
</evidence>
<dbReference type="RefSeq" id="XP_041683819.1">
    <property type="nucleotide sequence ID" value="XM_041833457.1"/>
</dbReference>
<comment type="caution">
    <text evidence="2">The sequence shown here is derived from an EMBL/GenBank/DDBJ whole genome shotgun (WGS) entry which is preliminary data.</text>
</comment>
<protein>
    <recommendedName>
        <fullName evidence="1">Heterokaryon incompatibility domain-containing protein</fullName>
    </recommendedName>
</protein>
<accession>A0A1L7TMH6</accession>
<dbReference type="Proteomes" id="UP000184255">
    <property type="component" value="Unassembled WGS sequence"/>
</dbReference>
<proteinExistence type="predicted"/>
<dbReference type="EMBL" id="FCQH01000007">
    <property type="protein sequence ID" value="CVK96006.1"/>
    <property type="molecule type" value="Genomic_DNA"/>
</dbReference>
<feature type="domain" description="Heterokaryon incompatibility" evidence="1">
    <location>
        <begin position="69"/>
        <end position="239"/>
    </location>
</feature>
<organism evidence="2 3">
    <name type="scientific">Fusarium mangiferae</name>
    <name type="common">Mango malformation disease fungus</name>
    <dbReference type="NCBI Taxonomy" id="192010"/>
    <lineage>
        <taxon>Eukaryota</taxon>
        <taxon>Fungi</taxon>
        <taxon>Dikarya</taxon>
        <taxon>Ascomycota</taxon>
        <taxon>Pezizomycotina</taxon>
        <taxon>Sordariomycetes</taxon>
        <taxon>Hypocreomycetidae</taxon>
        <taxon>Hypocreales</taxon>
        <taxon>Nectriaceae</taxon>
        <taxon>Fusarium</taxon>
        <taxon>Fusarium fujikuroi species complex</taxon>
    </lineage>
</organism>
<dbReference type="PANTHER" id="PTHR24148:SF73">
    <property type="entry name" value="HET DOMAIN PROTEIN (AFU_ORTHOLOGUE AFUA_8G01020)"/>
    <property type="match status" value="1"/>
</dbReference>
<evidence type="ECO:0000259" key="1">
    <source>
        <dbReference type="Pfam" id="PF06985"/>
    </source>
</evidence>
<gene>
    <name evidence="2" type="ORF">FMAN_13926</name>
</gene>
<reference evidence="3" key="1">
    <citation type="journal article" date="2016" name="Genome Biol. Evol.">
        <title>Comparative 'omics' of the Fusarium fujikuroi species complex highlights differences in genetic potential and metabolite synthesis.</title>
        <authorList>
            <person name="Niehaus E.-M."/>
            <person name="Muensterkoetter M."/>
            <person name="Proctor R.H."/>
            <person name="Brown D.W."/>
            <person name="Sharon A."/>
            <person name="Idan Y."/>
            <person name="Oren-Young L."/>
            <person name="Sieber C.M."/>
            <person name="Novak O."/>
            <person name="Pencik A."/>
            <person name="Tarkowska D."/>
            <person name="Hromadova K."/>
            <person name="Freeman S."/>
            <person name="Maymon M."/>
            <person name="Elazar M."/>
            <person name="Youssef S.A."/>
            <person name="El-Shabrawy E.S.M."/>
            <person name="Shalaby A.B.A."/>
            <person name="Houterman P."/>
            <person name="Brock N.L."/>
            <person name="Burkhardt I."/>
            <person name="Tsavkelova E.A."/>
            <person name="Dickschat J.S."/>
            <person name="Galuszka P."/>
            <person name="Gueldener U."/>
            <person name="Tudzynski B."/>
        </authorList>
    </citation>
    <scope>NUCLEOTIDE SEQUENCE [LARGE SCALE GENOMIC DNA]</scope>
    <source>
        <strain evidence="3">MRC7560</strain>
    </source>
</reference>
<sequence length="609" mass="68879">MMWQTRPFPPQDSSYIESAYLNNVFVYESTIIYPTILRLLSIAELDNSGSSVLTCYLTEVSLDSPILNYRALSYKWGVSARTTRILVNGEWLVVRLNIEDFLRHLRLNLYCWDRQCGCQKESQTPVPLNDRFTFPTLLWVDAVCINQDDPDERAQQVALMQQIYSHASSVLIWLGKANEQTVPAFRLLFGLSDLSSSCPGDQRDCMAHVIKDECFKGHWLALGELLQREWWYRVWTIQEVVLGSEIHVVCGPFTVGWGVISKAIATFQLCYHFMDELMEATAISKTYHYFFPLQKGASSQRPSVGTYLADLLDKIRDYDATDPRDKVYAIIGLLNQSGYKSPLMVSYQITVEDLYIQVAKVIQQGSETLDIMSQVEVKPSTHQSIRSGLPSWVPNWTVRSIYKSTYGNAQYPRSKQPDSGTPGDLKSSFSFTGDSKAHCRFLSNKSQMVVEGFTFDTIAKIETRFVDLEPGIKLEGVKRYGYRIGWKPPSACDQFECHDYWLDWLGFHADFPSPAAKIPRRNGGDIRRVDTRVFKTQVSGVLGSTDVSIRVGDSICVLMGAKVPNILRPCGNSWVLVGPCILLDRGIINGVLMKGLGVGKFTLRDFIIE</sequence>
<dbReference type="GeneID" id="65093175"/>
<dbReference type="InterPro" id="IPR052895">
    <property type="entry name" value="HetReg/Transcr_Mod"/>
</dbReference>
<evidence type="ECO:0000313" key="2">
    <source>
        <dbReference type="EMBL" id="CVK96006.1"/>
    </source>
</evidence>
<dbReference type="AlphaFoldDB" id="A0A1L7TMH6"/>
<dbReference type="Pfam" id="PF06985">
    <property type="entry name" value="HET"/>
    <property type="match status" value="1"/>
</dbReference>
<keyword evidence="3" id="KW-1185">Reference proteome</keyword>
<dbReference type="PANTHER" id="PTHR24148">
    <property type="entry name" value="ANKYRIN REPEAT DOMAIN-CONTAINING PROTEIN 39 HOMOLOG-RELATED"/>
    <property type="match status" value="1"/>
</dbReference>
<name>A0A1L7TMH6_FUSMA</name>
<dbReference type="VEuPathDB" id="FungiDB:FMAN_13926"/>
<dbReference type="InterPro" id="IPR010730">
    <property type="entry name" value="HET"/>
</dbReference>